<dbReference type="InterPro" id="IPR000408">
    <property type="entry name" value="Reg_chr_condens"/>
</dbReference>
<evidence type="ECO:0000313" key="3">
    <source>
        <dbReference type="EMBL" id="KAF7185173.1"/>
    </source>
</evidence>
<evidence type="ECO:0000256" key="1">
    <source>
        <dbReference type="ARBA" id="ARBA00022737"/>
    </source>
</evidence>
<keyword evidence="1" id="KW-0677">Repeat</keyword>
<protein>
    <submittedName>
        <fullName evidence="3">Rho GTPase-activating protein gacGG</fullName>
    </submittedName>
</protein>
<dbReference type="OrthoDB" id="5370059at2759"/>
<keyword evidence="4" id="KW-1185">Reference proteome</keyword>
<dbReference type="Pfam" id="PF00415">
    <property type="entry name" value="RCC1"/>
    <property type="match status" value="1"/>
</dbReference>
<dbReference type="SUPFAM" id="SSF50985">
    <property type="entry name" value="RCC1/BLIP-II"/>
    <property type="match status" value="1"/>
</dbReference>
<dbReference type="Proteomes" id="UP000660729">
    <property type="component" value="Unassembled WGS sequence"/>
</dbReference>
<evidence type="ECO:0000313" key="4">
    <source>
        <dbReference type="Proteomes" id="UP000660729"/>
    </source>
</evidence>
<proteinExistence type="predicted"/>
<organism evidence="3 4">
    <name type="scientific">Pseudocercospora fuligena</name>
    <dbReference type="NCBI Taxonomy" id="685502"/>
    <lineage>
        <taxon>Eukaryota</taxon>
        <taxon>Fungi</taxon>
        <taxon>Dikarya</taxon>
        <taxon>Ascomycota</taxon>
        <taxon>Pezizomycotina</taxon>
        <taxon>Dothideomycetes</taxon>
        <taxon>Dothideomycetidae</taxon>
        <taxon>Mycosphaerellales</taxon>
        <taxon>Mycosphaerellaceae</taxon>
        <taxon>Pseudocercospora</taxon>
    </lineage>
</organism>
<comment type="caution">
    <text evidence="3">The sequence shown here is derived from an EMBL/GenBank/DDBJ whole genome shotgun (WGS) entry which is preliminary data.</text>
</comment>
<dbReference type="EMBL" id="JABCIY010000342">
    <property type="protein sequence ID" value="KAF7185173.1"/>
    <property type="molecule type" value="Genomic_DNA"/>
</dbReference>
<accession>A0A8H6VAL6</accession>
<evidence type="ECO:0000256" key="2">
    <source>
        <dbReference type="PROSITE-ProRule" id="PRU00235"/>
    </source>
</evidence>
<feature type="repeat" description="RCC1" evidence="2">
    <location>
        <begin position="217"/>
        <end position="270"/>
    </location>
</feature>
<reference evidence="3" key="1">
    <citation type="submission" date="2020-04" db="EMBL/GenBank/DDBJ databases">
        <title>Draft genome resource of the tomato pathogen Pseudocercospora fuligena.</title>
        <authorList>
            <person name="Zaccaron A."/>
        </authorList>
    </citation>
    <scope>NUCLEOTIDE SEQUENCE</scope>
    <source>
        <strain evidence="3">PF001</strain>
    </source>
</reference>
<gene>
    <name evidence="3" type="ORF">HII31_13448</name>
</gene>
<dbReference type="InterPro" id="IPR051210">
    <property type="entry name" value="Ub_ligase/GEF_domain"/>
</dbReference>
<sequence length="377" mass="40209">MGIPLPPRDMEGVSGGTLHATGFNAFGQLQTSPTPSGAISDFTSFKRVAKGEVLFACWSTTILVDDSGQVSSLGFQQIQPIAGRSAKCAIGDHDGMKACLIDGKLHVVRGTPGTQQTLEDVRLDDSPRIELLASAWNGRVVAVLKQTKRRRSSDPDATDMQCHVVDFASFQDFLQWFEAPVQQRDSLCQKHEVDGRALRLEAGTGTFMLLTEIHSQTRLFTWGDNRFHTLGRSPAEGTPADRPGVVETLEEDLIIDIAAGGWMNAVVTAEGGLFLWGHKTDLDSDKLSVSDLEGSGGDVVLVDLPNGPDGEPLRAGKVALGINHAAVVAGGKLLVNGDNSNGQLGIGKVNGAEDWEVLDLSASEVWCGSKCTFAICD</sequence>
<name>A0A8H6VAL6_9PEZI</name>
<dbReference type="AlphaFoldDB" id="A0A8H6VAL6"/>
<dbReference type="PROSITE" id="PS50012">
    <property type="entry name" value="RCC1_3"/>
    <property type="match status" value="1"/>
</dbReference>
<dbReference type="Gene3D" id="2.130.10.30">
    <property type="entry name" value="Regulator of chromosome condensation 1/beta-lactamase-inhibitor protein II"/>
    <property type="match status" value="1"/>
</dbReference>
<dbReference type="InterPro" id="IPR009091">
    <property type="entry name" value="RCC1/BLIP-II"/>
</dbReference>
<dbReference type="PANTHER" id="PTHR22870:SF408">
    <property type="entry name" value="OS09G0560450 PROTEIN"/>
    <property type="match status" value="1"/>
</dbReference>
<dbReference type="PANTHER" id="PTHR22870">
    <property type="entry name" value="REGULATOR OF CHROMOSOME CONDENSATION"/>
    <property type="match status" value="1"/>
</dbReference>